<evidence type="ECO:0000256" key="1">
    <source>
        <dbReference type="SAM" id="MobiDB-lite"/>
    </source>
</evidence>
<evidence type="ECO:0000313" key="2">
    <source>
        <dbReference type="Proteomes" id="UP001652581"/>
    </source>
</evidence>
<evidence type="ECO:0000313" key="3">
    <source>
        <dbReference type="RefSeq" id="XP_072806164.1"/>
    </source>
</evidence>
<dbReference type="Proteomes" id="UP001652581">
    <property type="component" value="Chromosome 25"/>
</dbReference>
<feature type="compositionally biased region" description="Gly residues" evidence="1">
    <location>
        <begin position="173"/>
        <end position="187"/>
    </location>
</feature>
<accession>A0ABM5CBZ3</accession>
<keyword evidence="2" id="KW-1185">Reference proteome</keyword>
<sequence length="304" mass="32585">MKLRISEREPAWKPEKNIKAWEARYLENNSFRVGTGRIVTASHQQGHRENAKANCADGQKTAGRSEMRANSSVSAGSPMQLPPRVQEPHVLQLSARVLAADGSSAVGWNVSAGRLKIGYTWLLRSSALVVPLESRQLRQRKPEGHIEADVHRAVLSAGEDGRGQDSDRPGREGLCGPGGPQVVGGGSSQPRRAREAYTRPCPVAQHIHPPKIQSQAFHRKWRSIVSVSEEKEEMEPGKHSHRRERQSQGLATLPAGPPGSLVSGLCDSSVPSASMLVDSACAFLGLASLLLCSALCGPGLCPGG</sequence>
<organism evidence="2 3">
    <name type="scientific">Vicugna pacos</name>
    <name type="common">Alpaca</name>
    <name type="synonym">Lama pacos</name>
    <dbReference type="NCBI Taxonomy" id="30538"/>
    <lineage>
        <taxon>Eukaryota</taxon>
        <taxon>Metazoa</taxon>
        <taxon>Chordata</taxon>
        <taxon>Craniata</taxon>
        <taxon>Vertebrata</taxon>
        <taxon>Euteleostomi</taxon>
        <taxon>Mammalia</taxon>
        <taxon>Eutheria</taxon>
        <taxon>Laurasiatheria</taxon>
        <taxon>Artiodactyla</taxon>
        <taxon>Tylopoda</taxon>
        <taxon>Camelidae</taxon>
        <taxon>Vicugna</taxon>
    </lineage>
</organism>
<name>A0ABM5CBZ3_VICPA</name>
<reference evidence="3" key="1">
    <citation type="submission" date="2025-08" db="UniProtKB">
        <authorList>
            <consortium name="RefSeq"/>
        </authorList>
    </citation>
    <scope>IDENTIFICATION</scope>
</reference>
<dbReference type="GeneID" id="140689362"/>
<feature type="region of interest" description="Disordered" evidence="1">
    <location>
        <begin position="43"/>
        <end position="65"/>
    </location>
</feature>
<proteinExistence type="predicted"/>
<feature type="region of interest" description="Disordered" evidence="1">
    <location>
        <begin position="154"/>
        <end position="195"/>
    </location>
</feature>
<feature type="region of interest" description="Disordered" evidence="1">
    <location>
        <begin position="229"/>
        <end position="256"/>
    </location>
</feature>
<protein>
    <submittedName>
        <fullName evidence="3">Uncharacterized protein isoform X1</fullName>
    </submittedName>
</protein>
<gene>
    <name evidence="3" type="primary">LOC140689362</name>
</gene>
<feature type="compositionally biased region" description="Basic and acidic residues" evidence="1">
    <location>
        <begin position="159"/>
        <end position="171"/>
    </location>
</feature>
<dbReference type="RefSeq" id="XP_072806164.1">
    <property type="nucleotide sequence ID" value="XM_072950063.1"/>
</dbReference>